<reference evidence="2 3" key="1">
    <citation type="journal article" date="2012" name="New Phytol.">
        <title>Insight into trade-off between wood decay and parasitism from the genome of a fungal forest pathogen.</title>
        <authorList>
            <person name="Olson A."/>
            <person name="Aerts A."/>
            <person name="Asiegbu F."/>
            <person name="Belbahri L."/>
            <person name="Bouzid O."/>
            <person name="Broberg A."/>
            <person name="Canback B."/>
            <person name="Coutinho P.M."/>
            <person name="Cullen D."/>
            <person name="Dalman K."/>
            <person name="Deflorio G."/>
            <person name="van Diepen L.T."/>
            <person name="Dunand C."/>
            <person name="Duplessis S."/>
            <person name="Durling M."/>
            <person name="Gonthier P."/>
            <person name="Grimwood J."/>
            <person name="Fossdal C.G."/>
            <person name="Hansson D."/>
            <person name="Henrissat B."/>
            <person name="Hietala A."/>
            <person name="Himmelstrand K."/>
            <person name="Hoffmeister D."/>
            <person name="Hogberg N."/>
            <person name="James T.Y."/>
            <person name="Karlsson M."/>
            <person name="Kohler A."/>
            <person name="Kues U."/>
            <person name="Lee Y.H."/>
            <person name="Lin Y.C."/>
            <person name="Lind M."/>
            <person name="Lindquist E."/>
            <person name="Lombard V."/>
            <person name="Lucas S."/>
            <person name="Lunden K."/>
            <person name="Morin E."/>
            <person name="Murat C."/>
            <person name="Park J."/>
            <person name="Raffaello T."/>
            <person name="Rouze P."/>
            <person name="Salamov A."/>
            <person name="Schmutz J."/>
            <person name="Solheim H."/>
            <person name="Stahlberg J."/>
            <person name="Velez H."/>
            <person name="de Vries R.P."/>
            <person name="Wiebenga A."/>
            <person name="Woodward S."/>
            <person name="Yakovlev I."/>
            <person name="Garbelotto M."/>
            <person name="Martin F."/>
            <person name="Grigoriev I.V."/>
            <person name="Stenlid J."/>
        </authorList>
    </citation>
    <scope>NUCLEOTIDE SEQUENCE [LARGE SCALE GENOMIC DNA]</scope>
    <source>
        <strain evidence="2 3">TC 32-1</strain>
    </source>
</reference>
<dbReference type="Proteomes" id="UP000030671">
    <property type="component" value="Unassembled WGS sequence"/>
</dbReference>
<dbReference type="KEGG" id="hir:HETIRDRAFT_426755"/>
<accession>W4K8A6</accession>
<organism evidence="2 3">
    <name type="scientific">Heterobasidion irregulare (strain TC 32-1)</name>
    <dbReference type="NCBI Taxonomy" id="747525"/>
    <lineage>
        <taxon>Eukaryota</taxon>
        <taxon>Fungi</taxon>
        <taxon>Dikarya</taxon>
        <taxon>Basidiomycota</taxon>
        <taxon>Agaricomycotina</taxon>
        <taxon>Agaricomycetes</taxon>
        <taxon>Russulales</taxon>
        <taxon>Bondarzewiaceae</taxon>
        <taxon>Heterobasidion</taxon>
        <taxon>Heterobasidion annosum species complex</taxon>
    </lineage>
</organism>
<evidence type="ECO:0000313" key="3">
    <source>
        <dbReference type="Proteomes" id="UP000030671"/>
    </source>
</evidence>
<feature type="region of interest" description="Disordered" evidence="1">
    <location>
        <begin position="133"/>
        <end position="162"/>
    </location>
</feature>
<dbReference type="EMBL" id="KI925458">
    <property type="protein sequence ID" value="ETW81276.1"/>
    <property type="molecule type" value="Genomic_DNA"/>
</dbReference>
<dbReference type="InParanoid" id="W4K8A6"/>
<proteinExistence type="predicted"/>
<dbReference type="RefSeq" id="XP_009545949.1">
    <property type="nucleotide sequence ID" value="XM_009547654.1"/>
</dbReference>
<evidence type="ECO:0000256" key="1">
    <source>
        <dbReference type="SAM" id="MobiDB-lite"/>
    </source>
</evidence>
<keyword evidence="3" id="KW-1185">Reference proteome</keyword>
<name>W4K8A6_HETIT</name>
<dbReference type="GeneID" id="20674142"/>
<sequence length="162" mass="17869">MCPGPESDNRSKAITIDSRRIIGLWRAQSLRAVLCLTYVANYVRAHASEYEVSFLVTAVVAGGVLGVLHLDGQPLVKQIEFLHREEDVERLLCAAADAASRSFEWHNDQWLNNNILNEILRVRQGAPAEYRDVADAGGPEAHSSAMEVAASQQADEVDKDLQ</sequence>
<dbReference type="AlphaFoldDB" id="W4K8A6"/>
<gene>
    <name evidence="2" type="ORF">HETIRDRAFT_426755</name>
</gene>
<evidence type="ECO:0000313" key="2">
    <source>
        <dbReference type="EMBL" id="ETW81276.1"/>
    </source>
</evidence>
<protein>
    <submittedName>
        <fullName evidence="2">Uncharacterized protein</fullName>
    </submittedName>
</protein>
<dbReference type="HOGENOM" id="CLU_1635618_0_0_1"/>